<gene>
    <name evidence="3" type="ORF">METZ01_LOCUS85277</name>
</gene>
<sequence length="160" mass="16510">VDGRNAATDAPGLFSFPHPVDEVSARLVATGVVVQCVAVLVTGWTVLVVILAWGFVARVATGPTLSPLGTLVTRVVRPRLAWTVRDTPGPPKRFAQGIGATLSVGALVAVVFGAGALATALVGAILVAASLEAFVGFCLGCWLFRLLMRVGMVPEETCEA</sequence>
<dbReference type="InterPro" id="IPR025508">
    <property type="entry name" value="DUF4395"/>
</dbReference>
<feature type="transmembrane region" description="Helical" evidence="1">
    <location>
        <begin position="32"/>
        <end position="56"/>
    </location>
</feature>
<feature type="non-terminal residue" evidence="3">
    <location>
        <position position="160"/>
    </location>
</feature>
<feature type="transmembrane region" description="Helical" evidence="1">
    <location>
        <begin position="94"/>
        <end position="114"/>
    </location>
</feature>
<accession>A0A381UZM6</accession>
<keyword evidence="1" id="KW-0472">Membrane</keyword>
<name>A0A381UZM6_9ZZZZ</name>
<evidence type="ECO:0000256" key="1">
    <source>
        <dbReference type="SAM" id="Phobius"/>
    </source>
</evidence>
<proteinExistence type="predicted"/>
<dbReference type="Pfam" id="PF14340">
    <property type="entry name" value="DUF4395"/>
    <property type="match status" value="1"/>
</dbReference>
<evidence type="ECO:0000313" key="3">
    <source>
        <dbReference type="EMBL" id="SVA32423.1"/>
    </source>
</evidence>
<dbReference type="AlphaFoldDB" id="A0A381UZM6"/>
<dbReference type="EMBL" id="UINC01007278">
    <property type="protein sequence ID" value="SVA32423.1"/>
    <property type="molecule type" value="Genomic_DNA"/>
</dbReference>
<feature type="non-terminal residue" evidence="3">
    <location>
        <position position="1"/>
    </location>
</feature>
<organism evidence="3">
    <name type="scientific">marine metagenome</name>
    <dbReference type="NCBI Taxonomy" id="408172"/>
    <lineage>
        <taxon>unclassified sequences</taxon>
        <taxon>metagenomes</taxon>
        <taxon>ecological metagenomes</taxon>
    </lineage>
</organism>
<keyword evidence="1" id="KW-1133">Transmembrane helix</keyword>
<feature type="transmembrane region" description="Helical" evidence="1">
    <location>
        <begin position="120"/>
        <end position="144"/>
    </location>
</feature>
<protein>
    <recommendedName>
        <fullName evidence="2">DUF4395 domain-containing protein</fullName>
    </recommendedName>
</protein>
<evidence type="ECO:0000259" key="2">
    <source>
        <dbReference type="Pfam" id="PF14340"/>
    </source>
</evidence>
<feature type="domain" description="DUF4395" evidence="2">
    <location>
        <begin position="20"/>
        <end position="149"/>
    </location>
</feature>
<reference evidence="3" key="1">
    <citation type="submission" date="2018-05" db="EMBL/GenBank/DDBJ databases">
        <authorList>
            <person name="Lanie J.A."/>
            <person name="Ng W.-L."/>
            <person name="Kazmierczak K.M."/>
            <person name="Andrzejewski T.M."/>
            <person name="Davidsen T.M."/>
            <person name="Wayne K.J."/>
            <person name="Tettelin H."/>
            <person name="Glass J.I."/>
            <person name="Rusch D."/>
            <person name="Podicherti R."/>
            <person name="Tsui H.-C.T."/>
            <person name="Winkler M.E."/>
        </authorList>
    </citation>
    <scope>NUCLEOTIDE SEQUENCE</scope>
</reference>
<keyword evidence="1" id="KW-0812">Transmembrane</keyword>